<dbReference type="InterPro" id="IPR001283">
    <property type="entry name" value="CRISP-related"/>
</dbReference>
<dbReference type="InterPro" id="IPR013871">
    <property type="entry name" value="Cysteine_rich_secretory"/>
</dbReference>
<dbReference type="Gene3D" id="1.10.10.740">
    <property type="entry name" value="Crisp domain"/>
    <property type="match status" value="1"/>
</dbReference>
<dbReference type="SUPFAM" id="SSF57546">
    <property type="entry name" value="Crisp domain-like"/>
    <property type="match status" value="1"/>
</dbReference>
<feature type="chain" id="PRO_5043998853" evidence="2">
    <location>
        <begin position="24"/>
        <end position="233"/>
    </location>
</feature>
<name>A0AAV1GTV9_XYRNO</name>
<dbReference type="Gene3D" id="3.40.33.10">
    <property type="entry name" value="CAP"/>
    <property type="match status" value="1"/>
</dbReference>
<evidence type="ECO:0000313" key="4">
    <source>
        <dbReference type="EMBL" id="CAJ1076983.1"/>
    </source>
</evidence>
<sequence>MYTFSLLCALGLFAAIQVPRTSAVSESEKKEIVEKHKDLRKHVQPTARNMLNMEWSDKAAANAKKWADECQEQHSTPPFRNTGNGILCGENLFMSSHPVKWSTLIQSWYNEVKHWKFGVGAIDGAMIGHYLQIVTYKSKEVGCAYAYCPNNKLPHYYVCHYCPHGDINPEEPWEPGQPCGACKDSCSDGLCDNGCKVYDLFRNCEHFKWACPFFAIFRDEYCPATCQCDGKVK</sequence>
<dbReference type="InterPro" id="IPR042076">
    <property type="entry name" value="Crisp-like_dom"/>
</dbReference>
<organism evidence="4 5">
    <name type="scientific">Xyrichtys novacula</name>
    <name type="common">Pearly razorfish</name>
    <name type="synonym">Hemipteronotus novacula</name>
    <dbReference type="NCBI Taxonomy" id="13765"/>
    <lineage>
        <taxon>Eukaryota</taxon>
        <taxon>Metazoa</taxon>
        <taxon>Chordata</taxon>
        <taxon>Craniata</taxon>
        <taxon>Vertebrata</taxon>
        <taxon>Euteleostomi</taxon>
        <taxon>Actinopterygii</taxon>
        <taxon>Neopterygii</taxon>
        <taxon>Teleostei</taxon>
        <taxon>Neoteleostei</taxon>
        <taxon>Acanthomorphata</taxon>
        <taxon>Eupercaria</taxon>
        <taxon>Labriformes</taxon>
        <taxon>Labridae</taxon>
        <taxon>Xyrichtys</taxon>
    </lineage>
</organism>
<dbReference type="Pfam" id="PF08562">
    <property type="entry name" value="Crisp"/>
    <property type="match status" value="1"/>
</dbReference>
<feature type="domain" description="SCP" evidence="3">
    <location>
        <begin position="27"/>
        <end position="169"/>
    </location>
</feature>
<keyword evidence="5" id="KW-1185">Reference proteome</keyword>
<dbReference type="Pfam" id="PF00188">
    <property type="entry name" value="CAP"/>
    <property type="match status" value="1"/>
</dbReference>
<dbReference type="InterPro" id="IPR035940">
    <property type="entry name" value="CAP_sf"/>
</dbReference>
<dbReference type="EMBL" id="OY660880">
    <property type="protein sequence ID" value="CAJ1076983.1"/>
    <property type="molecule type" value="Genomic_DNA"/>
</dbReference>
<proteinExistence type="inferred from homology"/>
<dbReference type="PRINTS" id="PR00837">
    <property type="entry name" value="V5TPXLIKE"/>
</dbReference>
<evidence type="ECO:0000256" key="2">
    <source>
        <dbReference type="SAM" id="SignalP"/>
    </source>
</evidence>
<accession>A0AAV1GTV9</accession>
<feature type="signal peptide" evidence="2">
    <location>
        <begin position="1"/>
        <end position="23"/>
    </location>
</feature>
<evidence type="ECO:0000259" key="3">
    <source>
        <dbReference type="SMART" id="SM00198"/>
    </source>
</evidence>
<reference evidence="4" key="1">
    <citation type="submission" date="2023-08" db="EMBL/GenBank/DDBJ databases">
        <authorList>
            <person name="Alioto T."/>
            <person name="Alioto T."/>
            <person name="Gomez Garrido J."/>
        </authorList>
    </citation>
    <scope>NUCLEOTIDE SEQUENCE</scope>
</reference>
<dbReference type="PANTHER" id="PTHR10334">
    <property type="entry name" value="CYSTEINE-RICH SECRETORY PROTEIN-RELATED"/>
    <property type="match status" value="1"/>
</dbReference>
<protein>
    <submittedName>
        <fullName evidence="4">Serotriflin-like</fullName>
    </submittedName>
</protein>
<dbReference type="AlphaFoldDB" id="A0AAV1GTV9"/>
<dbReference type="FunFam" id="3.40.33.10:FF:000005">
    <property type="entry name" value="Cysteine-rich secretory protein 2"/>
    <property type="match status" value="1"/>
</dbReference>
<comment type="similarity">
    <text evidence="1">Belongs to the CRISP family.</text>
</comment>
<evidence type="ECO:0000256" key="1">
    <source>
        <dbReference type="ARBA" id="ARBA00009923"/>
    </source>
</evidence>
<dbReference type="Proteomes" id="UP001178508">
    <property type="component" value="Chromosome 17"/>
</dbReference>
<gene>
    <name evidence="4" type="ORF">XNOV1_A029367</name>
</gene>
<keyword evidence="2" id="KW-0732">Signal</keyword>
<evidence type="ECO:0000313" key="5">
    <source>
        <dbReference type="Proteomes" id="UP001178508"/>
    </source>
</evidence>
<dbReference type="InterPro" id="IPR014044">
    <property type="entry name" value="CAP_dom"/>
</dbReference>
<dbReference type="SMART" id="SM00198">
    <property type="entry name" value="SCP"/>
    <property type="match status" value="1"/>
</dbReference>
<dbReference type="SUPFAM" id="SSF55797">
    <property type="entry name" value="PR-1-like"/>
    <property type="match status" value="1"/>
</dbReference>